<protein>
    <submittedName>
        <fullName evidence="2">Uncharacterized protein</fullName>
    </submittedName>
</protein>
<comment type="caution">
    <text evidence="2">The sequence shown here is derived from an EMBL/GenBank/DDBJ whole genome shotgun (WGS) entry which is preliminary data.</text>
</comment>
<reference evidence="2 3" key="1">
    <citation type="submission" date="2024-09" db="EMBL/GenBank/DDBJ databases">
        <title>Chromosome-scale assembly of Riccia sorocarpa.</title>
        <authorList>
            <person name="Paukszto L."/>
        </authorList>
    </citation>
    <scope>NUCLEOTIDE SEQUENCE [LARGE SCALE GENOMIC DNA]</scope>
    <source>
        <strain evidence="2">LP-2024</strain>
        <tissue evidence="2">Aerial parts of the thallus</tissue>
    </source>
</reference>
<dbReference type="AlphaFoldDB" id="A0ABD3GQM2"/>
<evidence type="ECO:0000256" key="1">
    <source>
        <dbReference type="SAM" id="MobiDB-lite"/>
    </source>
</evidence>
<accession>A0ABD3GQM2</accession>
<name>A0ABD3GQM2_9MARC</name>
<sequence>MMTREEARAAAASLIGNWTYGDDRYFGVELHEAIKCLSSDEKPRKNLTASQPKPETAEDGVDGSQAPTKNEPAVNSCISEFVVTTDDERPVTCRLECMALVTVLPPSSPEFSRKRRKLPDWCYQQ</sequence>
<proteinExistence type="predicted"/>
<gene>
    <name evidence="2" type="ORF">R1sor_024454</name>
</gene>
<organism evidence="2 3">
    <name type="scientific">Riccia sorocarpa</name>
    <dbReference type="NCBI Taxonomy" id="122646"/>
    <lineage>
        <taxon>Eukaryota</taxon>
        <taxon>Viridiplantae</taxon>
        <taxon>Streptophyta</taxon>
        <taxon>Embryophyta</taxon>
        <taxon>Marchantiophyta</taxon>
        <taxon>Marchantiopsida</taxon>
        <taxon>Marchantiidae</taxon>
        <taxon>Marchantiales</taxon>
        <taxon>Ricciaceae</taxon>
        <taxon>Riccia</taxon>
    </lineage>
</organism>
<feature type="region of interest" description="Disordered" evidence="1">
    <location>
        <begin position="41"/>
        <end position="72"/>
    </location>
</feature>
<evidence type="ECO:0000313" key="3">
    <source>
        <dbReference type="Proteomes" id="UP001633002"/>
    </source>
</evidence>
<keyword evidence="3" id="KW-1185">Reference proteome</keyword>
<evidence type="ECO:0000313" key="2">
    <source>
        <dbReference type="EMBL" id="KAL3681498.1"/>
    </source>
</evidence>
<dbReference type="Proteomes" id="UP001633002">
    <property type="component" value="Unassembled WGS sequence"/>
</dbReference>
<dbReference type="EMBL" id="JBJQOH010000007">
    <property type="protein sequence ID" value="KAL3681498.1"/>
    <property type="molecule type" value="Genomic_DNA"/>
</dbReference>